<evidence type="ECO:0000256" key="3">
    <source>
        <dbReference type="ARBA" id="ARBA00022729"/>
    </source>
</evidence>
<dbReference type="NCBIfam" id="NF033679">
    <property type="entry name" value="DNRLRE_dom"/>
    <property type="match status" value="1"/>
</dbReference>
<evidence type="ECO:0000256" key="1">
    <source>
        <dbReference type="ARBA" id="ARBA00004613"/>
    </source>
</evidence>
<keyword evidence="4" id="KW-0812">Transmembrane</keyword>
<dbReference type="GO" id="GO:0005576">
    <property type="term" value="C:extracellular region"/>
    <property type="evidence" value="ECO:0007669"/>
    <property type="project" value="UniProtKB-SubCell"/>
</dbReference>
<dbReference type="Pfam" id="PF04773">
    <property type="entry name" value="FecR"/>
    <property type="match status" value="1"/>
</dbReference>
<name>A0A5C5Z6C7_9BACT</name>
<feature type="domain" description="Carbohydrate-binding module family 96" evidence="6">
    <location>
        <begin position="313"/>
        <end position="434"/>
    </location>
</feature>
<comment type="subcellular location">
    <subcellularLocation>
        <location evidence="1">Secreted</location>
    </subcellularLocation>
</comment>
<evidence type="ECO:0000259" key="6">
    <source>
        <dbReference type="Pfam" id="PF24517"/>
    </source>
</evidence>
<gene>
    <name evidence="7" type="ORF">CA13_40990</name>
</gene>
<evidence type="ECO:0000313" key="8">
    <source>
        <dbReference type="Proteomes" id="UP000315010"/>
    </source>
</evidence>
<evidence type="ECO:0000313" key="7">
    <source>
        <dbReference type="EMBL" id="TWT82636.1"/>
    </source>
</evidence>
<reference evidence="7 8" key="1">
    <citation type="submission" date="2019-02" db="EMBL/GenBank/DDBJ databases">
        <title>Deep-cultivation of Planctomycetes and their phenomic and genomic characterization uncovers novel biology.</title>
        <authorList>
            <person name="Wiegand S."/>
            <person name="Jogler M."/>
            <person name="Boedeker C."/>
            <person name="Pinto D."/>
            <person name="Vollmers J."/>
            <person name="Rivas-Marin E."/>
            <person name="Kohn T."/>
            <person name="Peeters S.H."/>
            <person name="Heuer A."/>
            <person name="Rast P."/>
            <person name="Oberbeckmann S."/>
            <person name="Bunk B."/>
            <person name="Jeske O."/>
            <person name="Meyerdierks A."/>
            <person name="Storesund J.E."/>
            <person name="Kallscheuer N."/>
            <person name="Luecker S."/>
            <person name="Lage O.M."/>
            <person name="Pohl T."/>
            <person name="Merkel B.J."/>
            <person name="Hornburger P."/>
            <person name="Mueller R.-W."/>
            <person name="Bruemmer F."/>
            <person name="Labrenz M."/>
            <person name="Spormann A.M."/>
            <person name="Op Den Camp H."/>
            <person name="Overmann J."/>
            <person name="Amann R."/>
            <person name="Jetten M.S.M."/>
            <person name="Mascher T."/>
            <person name="Medema M.H."/>
            <person name="Devos D.P."/>
            <person name="Kaster A.-K."/>
            <person name="Ovreas L."/>
            <person name="Rohde M."/>
            <person name="Galperin M.Y."/>
            <person name="Jogler C."/>
        </authorList>
    </citation>
    <scope>NUCLEOTIDE SEQUENCE [LARGE SCALE GENOMIC DNA]</scope>
    <source>
        <strain evidence="7 8">CA13</strain>
    </source>
</reference>
<proteinExistence type="predicted"/>
<evidence type="ECO:0000256" key="2">
    <source>
        <dbReference type="ARBA" id="ARBA00022525"/>
    </source>
</evidence>
<feature type="domain" description="FecR protein" evidence="5">
    <location>
        <begin position="161"/>
        <end position="251"/>
    </location>
</feature>
<sequence length="443" mass="49320">MHSDENFTKLRRGELAMTDKRFDELLAAYLEADISEEELAEFHSAVHASEPLRRRFQQETRLNVLLRETLMEQVELQSLQQTVTLPAKTNSQSWRRLLVAAAAAVLVISVGISYSIYRRGADANREMGICMSISGSSELSVQRGKQRYRATPDFRLHVGDEVTCDADTQAMLRLSDGSILSMESGAQLALDSDLPKVRLLQGEAFFEIAPRREGMPAFQVLTGHSTVDVMGTLFSLVATGHTELKVYEGSVTMTRHSDKASVEVGSQQMANTQTANLAAEELSRPSMEIHKLHPTDDVTLDRGQREANQHLKVEGKRRIVYLRFDIPDVKSLRSAKLRLTQDIDAGAGTLRFFVGDHSDWNEGNLTKDSAPKTLAEVGQRRGVVRRDQIIEVDVSDAVQNSGPITIIMTLDRSNENDIWFGSRESEIPPQLILTSLAQPTSTQ</sequence>
<dbReference type="PANTHER" id="PTHR30273:SF2">
    <property type="entry name" value="PROTEIN FECR"/>
    <property type="match status" value="1"/>
</dbReference>
<keyword evidence="2" id="KW-0964">Secreted</keyword>
<dbReference type="PANTHER" id="PTHR30273">
    <property type="entry name" value="PERIPLASMIC SIGNAL SENSOR AND SIGMA FACTOR ACTIVATOR FECR-RELATED"/>
    <property type="match status" value="1"/>
</dbReference>
<dbReference type="GO" id="GO:0016989">
    <property type="term" value="F:sigma factor antagonist activity"/>
    <property type="evidence" value="ECO:0007669"/>
    <property type="project" value="TreeGrafter"/>
</dbReference>
<feature type="transmembrane region" description="Helical" evidence="4">
    <location>
        <begin position="97"/>
        <end position="117"/>
    </location>
</feature>
<comment type="caution">
    <text evidence="7">The sequence shown here is derived from an EMBL/GenBank/DDBJ whole genome shotgun (WGS) entry which is preliminary data.</text>
</comment>
<dbReference type="AlphaFoldDB" id="A0A5C5Z6C7"/>
<organism evidence="7 8">
    <name type="scientific">Novipirellula herctigrandis</name>
    <dbReference type="NCBI Taxonomy" id="2527986"/>
    <lineage>
        <taxon>Bacteria</taxon>
        <taxon>Pseudomonadati</taxon>
        <taxon>Planctomycetota</taxon>
        <taxon>Planctomycetia</taxon>
        <taxon>Pirellulales</taxon>
        <taxon>Pirellulaceae</taxon>
        <taxon>Novipirellula</taxon>
    </lineage>
</organism>
<keyword evidence="8" id="KW-1185">Reference proteome</keyword>
<evidence type="ECO:0000256" key="4">
    <source>
        <dbReference type="SAM" id="Phobius"/>
    </source>
</evidence>
<dbReference type="InterPro" id="IPR012373">
    <property type="entry name" value="Ferrdict_sens_TM"/>
</dbReference>
<protein>
    <submittedName>
        <fullName evidence="7">FecR protein</fullName>
    </submittedName>
</protein>
<dbReference type="Gene3D" id="2.60.120.1440">
    <property type="match status" value="1"/>
</dbReference>
<dbReference type="EMBL" id="SJPJ01000001">
    <property type="protein sequence ID" value="TWT82636.1"/>
    <property type="molecule type" value="Genomic_DNA"/>
</dbReference>
<keyword evidence="3" id="KW-0732">Signal</keyword>
<evidence type="ECO:0000259" key="5">
    <source>
        <dbReference type="Pfam" id="PF04773"/>
    </source>
</evidence>
<accession>A0A5C5Z6C7</accession>
<dbReference type="InterPro" id="IPR006860">
    <property type="entry name" value="FecR"/>
</dbReference>
<keyword evidence="4" id="KW-1133">Transmembrane helix</keyword>
<dbReference type="Pfam" id="PF24517">
    <property type="entry name" value="CBM96"/>
    <property type="match status" value="1"/>
</dbReference>
<dbReference type="InterPro" id="IPR055372">
    <property type="entry name" value="CBM96"/>
</dbReference>
<dbReference type="Proteomes" id="UP000315010">
    <property type="component" value="Unassembled WGS sequence"/>
</dbReference>
<keyword evidence="4" id="KW-0472">Membrane</keyword>